<evidence type="ECO:0000256" key="3">
    <source>
        <dbReference type="ARBA" id="ARBA00022475"/>
    </source>
</evidence>
<dbReference type="GO" id="GO:0042651">
    <property type="term" value="C:thylakoid membrane"/>
    <property type="evidence" value="ECO:0000318"/>
    <property type="project" value="GO_Central"/>
</dbReference>
<evidence type="ECO:0000256" key="8">
    <source>
        <dbReference type="SAM" id="Phobius"/>
    </source>
</evidence>
<dbReference type="Proteomes" id="UP000054558">
    <property type="component" value="Unassembled WGS sequence"/>
</dbReference>
<dbReference type="AlphaFoldDB" id="A0A1Y1HUC4"/>
<proteinExistence type="predicted"/>
<keyword evidence="2" id="KW-0813">Transport</keyword>
<dbReference type="GO" id="GO:0005247">
    <property type="term" value="F:voltage-gated chloride channel activity"/>
    <property type="evidence" value="ECO:0000318"/>
    <property type="project" value="GO_Central"/>
</dbReference>
<dbReference type="OrthoDB" id="1368at2759"/>
<feature type="transmembrane region" description="Helical" evidence="8">
    <location>
        <begin position="57"/>
        <end position="74"/>
    </location>
</feature>
<keyword evidence="6" id="KW-0406">Ion transport</keyword>
<evidence type="ECO:0000256" key="2">
    <source>
        <dbReference type="ARBA" id="ARBA00022448"/>
    </source>
</evidence>
<feature type="transmembrane region" description="Helical" evidence="8">
    <location>
        <begin position="255"/>
        <end position="288"/>
    </location>
</feature>
<dbReference type="GO" id="GO:0019684">
    <property type="term" value="P:photosynthesis, light reaction"/>
    <property type="evidence" value="ECO:0000318"/>
    <property type="project" value="GO_Central"/>
</dbReference>
<keyword evidence="4 8" id="KW-0812">Transmembrane</keyword>
<organism evidence="9 10">
    <name type="scientific">Klebsormidium nitens</name>
    <name type="common">Green alga</name>
    <name type="synonym">Ulothrix nitens</name>
    <dbReference type="NCBI Taxonomy" id="105231"/>
    <lineage>
        <taxon>Eukaryota</taxon>
        <taxon>Viridiplantae</taxon>
        <taxon>Streptophyta</taxon>
        <taxon>Klebsormidiophyceae</taxon>
        <taxon>Klebsormidiales</taxon>
        <taxon>Klebsormidiaceae</taxon>
        <taxon>Klebsormidium</taxon>
    </lineage>
</organism>
<name>A0A1Y1HUC4_KLENI</name>
<comment type="subcellular location">
    <subcellularLocation>
        <location evidence="1">Cell membrane</location>
        <topology evidence="1">Multi-pass membrane protein</topology>
    </subcellularLocation>
</comment>
<keyword evidence="5 8" id="KW-1133">Transmembrane helix</keyword>
<dbReference type="STRING" id="105231.A0A1Y1HUC4"/>
<dbReference type="OMA" id="MCALLHE"/>
<dbReference type="Pfam" id="PF25539">
    <property type="entry name" value="Bestrophin_2"/>
    <property type="match status" value="1"/>
</dbReference>
<dbReference type="EMBL" id="DF236996">
    <property type="protein sequence ID" value="GAQ80137.1"/>
    <property type="molecule type" value="Genomic_DNA"/>
</dbReference>
<keyword evidence="10" id="KW-1185">Reference proteome</keyword>
<dbReference type="InterPro" id="IPR044669">
    <property type="entry name" value="YneE/VCCN1/2-like"/>
</dbReference>
<dbReference type="PANTHER" id="PTHR33281">
    <property type="entry name" value="UPF0187 PROTEIN YNEE"/>
    <property type="match status" value="1"/>
</dbReference>
<keyword evidence="7 8" id="KW-0472">Membrane</keyword>
<evidence type="ECO:0000256" key="7">
    <source>
        <dbReference type="ARBA" id="ARBA00023136"/>
    </source>
</evidence>
<evidence type="ECO:0000256" key="4">
    <source>
        <dbReference type="ARBA" id="ARBA00022692"/>
    </source>
</evidence>
<evidence type="ECO:0000256" key="6">
    <source>
        <dbReference type="ARBA" id="ARBA00023065"/>
    </source>
</evidence>
<gene>
    <name evidence="9" type="ORF">KFL_000470110</name>
</gene>
<feature type="transmembrane region" description="Helical" evidence="8">
    <location>
        <begin position="94"/>
        <end position="112"/>
    </location>
</feature>
<evidence type="ECO:0000256" key="1">
    <source>
        <dbReference type="ARBA" id="ARBA00004651"/>
    </source>
</evidence>
<evidence type="ECO:0000256" key="5">
    <source>
        <dbReference type="ARBA" id="ARBA00022989"/>
    </source>
</evidence>
<dbReference type="PANTHER" id="PTHR33281:SF19">
    <property type="entry name" value="VOLTAGE-DEPENDENT ANION CHANNEL-FORMING PROTEIN YNEE"/>
    <property type="match status" value="1"/>
</dbReference>
<accession>A0A1Y1HUC4</accession>
<sequence length="381" mass="42892">MNAPKIDPEPLLEYLQDETKKTIFDFVRWATHRNTRRYARHVSGLWRSGIIRSLRSPLLFVFFSSLSLVLYHTAKDRAWISPSFPTLSLSSTQPFTLSSLALSLLLVFRTNASYARFDEARTILGAILCRTRHLARQGLAWIDPKDADLIALLERWTIAFTFALAVHLRPDGDVRKELQGVLLPSELAALEEAEHKPSFVLSVLQHILPQAGVSDYLQGCMNESLAQLETSLGSCERIFNTPIPLMYTRHTSRFLMLWIGIIPFMMWEACGFASLILSPAIAFFLLGIEEIGVQIEEPFSILPITYIASVAERNIREMVKKRELTRGIVGRGRRGVSWEGGLGGPLDGVMNGCNAVSGQQSEGHFERAQKRCLFRTHFSSL</sequence>
<keyword evidence="3" id="KW-1003">Cell membrane</keyword>
<evidence type="ECO:0000313" key="10">
    <source>
        <dbReference type="Proteomes" id="UP000054558"/>
    </source>
</evidence>
<reference evidence="9 10" key="1">
    <citation type="journal article" date="2014" name="Nat. Commun.">
        <title>Klebsormidium flaccidum genome reveals primary factors for plant terrestrial adaptation.</title>
        <authorList>
            <person name="Hori K."/>
            <person name="Maruyama F."/>
            <person name="Fujisawa T."/>
            <person name="Togashi T."/>
            <person name="Yamamoto N."/>
            <person name="Seo M."/>
            <person name="Sato S."/>
            <person name="Yamada T."/>
            <person name="Mori H."/>
            <person name="Tajima N."/>
            <person name="Moriyama T."/>
            <person name="Ikeuchi M."/>
            <person name="Watanabe M."/>
            <person name="Wada H."/>
            <person name="Kobayashi K."/>
            <person name="Saito M."/>
            <person name="Masuda T."/>
            <person name="Sasaki-Sekimoto Y."/>
            <person name="Mashiguchi K."/>
            <person name="Awai K."/>
            <person name="Shimojima M."/>
            <person name="Masuda S."/>
            <person name="Iwai M."/>
            <person name="Nobusawa T."/>
            <person name="Narise T."/>
            <person name="Kondo S."/>
            <person name="Saito H."/>
            <person name="Sato R."/>
            <person name="Murakawa M."/>
            <person name="Ihara Y."/>
            <person name="Oshima-Yamada Y."/>
            <person name="Ohtaka K."/>
            <person name="Satoh M."/>
            <person name="Sonobe K."/>
            <person name="Ishii M."/>
            <person name="Ohtani R."/>
            <person name="Kanamori-Sato M."/>
            <person name="Honoki R."/>
            <person name="Miyazaki D."/>
            <person name="Mochizuki H."/>
            <person name="Umetsu J."/>
            <person name="Higashi K."/>
            <person name="Shibata D."/>
            <person name="Kamiya Y."/>
            <person name="Sato N."/>
            <person name="Nakamura Y."/>
            <person name="Tabata S."/>
            <person name="Ida S."/>
            <person name="Kurokawa K."/>
            <person name="Ohta H."/>
        </authorList>
    </citation>
    <scope>NUCLEOTIDE SEQUENCE [LARGE SCALE GENOMIC DNA]</scope>
    <source>
        <strain evidence="9 10">NIES-2285</strain>
    </source>
</reference>
<evidence type="ECO:0000313" key="9">
    <source>
        <dbReference type="EMBL" id="GAQ80137.1"/>
    </source>
</evidence>
<protein>
    <submittedName>
        <fullName evidence="9">Uncharacterized protein</fullName>
    </submittedName>
</protein>
<dbReference type="GO" id="GO:0005886">
    <property type="term" value="C:plasma membrane"/>
    <property type="evidence" value="ECO:0007669"/>
    <property type="project" value="UniProtKB-SubCell"/>
</dbReference>